<dbReference type="CDD" id="cd11386">
    <property type="entry name" value="MCP_signal"/>
    <property type="match status" value="1"/>
</dbReference>
<dbReference type="PROSITE" id="PS50885">
    <property type="entry name" value="HAMP"/>
    <property type="match status" value="1"/>
</dbReference>
<dbReference type="RefSeq" id="WP_092938561.1">
    <property type="nucleotide sequence ID" value="NZ_FONX01000003.1"/>
</dbReference>
<dbReference type="SUPFAM" id="SSF58104">
    <property type="entry name" value="Methyl-accepting chemotaxis protein (MCP) signaling domain"/>
    <property type="match status" value="1"/>
</dbReference>
<dbReference type="Pfam" id="PF12729">
    <property type="entry name" value="4HB_MCP_1"/>
    <property type="match status" value="1"/>
</dbReference>
<keyword evidence="6" id="KW-1133">Transmembrane helix</keyword>
<dbReference type="Pfam" id="PF00015">
    <property type="entry name" value="MCPsignal"/>
    <property type="match status" value="1"/>
</dbReference>
<dbReference type="PRINTS" id="PR00260">
    <property type="entry name" value="CHEMTRNSDUCR"/>
</dbReference>
<dbReference type="PANTHER" id="PTHR43531">
    <property type="entry name" value="PROTEIN ICFG"/>
    <property type="match status" value="1"/>
</dbReference>
<dbReference type="InterPro" id="IPR004090">
    <property type="entry name" value="Chemotax_Me-accpt_rcpt"/>
</dbReference>
<dbReference type="GO" id="GO:0007165">
    <property type="term" value="P:signal transduction"/>
    <property type="evidence" value="ECO:0007669"/>
    <property type="project" value="UniProtKB-KW"/>
</dbReference>
<evidence type="ECO:0000259" key="7">
    <source>
        <dbReference type="PROSITE" id="PS50111"/>
    </source>
</evidence>
<evidence type="ECO:0000313" key="10">
    <source>
        <dbReference type="Proteomes" id="UP000199119"/>
    </source>
</evidence>
<evidence type="ECO:0000256" key="1">
    <source>
        <dbReference type="ARBA" id="ARBA00004370"/>
    </source>
</evidence>
<accession>A0A1I2BXD8</accession>
<dbReference type="EMBL" id="FONX01000003">
    <property type="protein sequence ID" value="SFE60103.1"/>
    <property type="molecule type" value="Genomic_DNA"/>
</dbReference>
<dbReference type="AlphaFoldDB" id="A0A1I2BXD8"/>
<dbReference type="InterPro" id="IPR024478">
    <property type="entry name" value="HlyB_4HB_MCP"/>
</dbReference>
<dbReference type="Proteomes" id="UP000199119">
    <property type="component" value="Unassembled WGS sequence"/>
</dbReference>
<proteinExistence type="inferred from homology"/>
<dbReference type="InterPro" id="IPR003660">
    <property type="entry name" value="HAMP_dom"/>
</dbReference>
<feature type="compositionally biased region" description="Low complexity" evidence="5">
    <location>
        <begin position="559"/>
        <end position="580"/>
    </location>
</feature>
<evidence type="ECO:0000256" key="2">
    <source>
        <dbReference type="ARBA" id="ARBA00022481"/>
    </source>
</evidence>
<name>A0A1I2BXD8_9BURK</name>
<dbReference type="CDD" id="cd19411">
    <property type="entry name" value="MCP2201-like_sensor"/>
    <property type="match status" value="1"/>
</dbReference>
<dbReference type="Pfam" id="PF00672">
    <property type="entry name" value="HAMP"/>
    <property type="match status" value="1"/>
</dbReference>
<keyword evidence="2" id="KW-0488">Methylation</keyword>
<evidence type="ECO:0000259" key="8">
    <source>
        <dbReference type="PROSITE" id="PS50885"/>
    </source>
</evidence>
<reference evidence="10" key="1">
    <citation type="submission" date="2016-10" db="EMBL/GenBank/DDBJ databases">
        <authorList>
            <person name="Varghese N."/>
            <person name="Submissions S."/>
        </authorList>
    </citation>
    <scope>NUCLEOTIDE SEQUENCE [LARGE SCALE GENOMIC DNA]</scope>
    <source>
        <strain evidence="10">DSM 27981</strain>
    </source>
</reference>
<feature type="transmembrane region" description="Helical" evidence="6">
    <location>
        <begin position="189"/>
        <end position="208"/>
    </location>
</feature>
<dbReference type="CDD" id="cd06225">
    <property type="entry name" value="HAMP"/>
    <property type="match status" value="1"/>
</dbReference>
<dbReference type="Gene3D" id="1.10.287.950">
    <property type="entry name" value="Methyl-accepting chemotaxis protein"/>
    <property type="match status" value="1"/>
</dbReference>
<keyword evidence="10" id="KW-1185">Reference proteome</keyword>
<dbReference type="STRING" id="1177982.SAMN04489711_103223"/>
<keyword evidence="6" id="KW-0812">Transmembrane</keyword>
<keyword evidence="4" id="KW-0807">Transducer</keyword>
<dbReference type="GO" id="GO:0004888">
    <property type="term" value="F:transmembrane signaling receptor activity"/>
    <property type="evidence" value="ECO:0007669"/>
    <property type="project" value="InterPro"/>
</dbReference>
<gene>
    <name evidence="9" type="ORF">SAMN04489711_103223</name>
</gene>
<feature type="compositionally biased region" description="Pro residues" evidence="5">
    <location>
        <begin position="581"/>
        <end position="598"/>
    </location>
</feature>
<keyword evidence="6" id="KW-0472">Membrane</keyword>
<dbReference type="OrthoDB" id="5441488at2"/>
<feature type="domain" description="HAMP" evidence="8">
    <location>
        <begin position="210"/>
        <end position="262"/>
    </location>
</feature>
<dbReference type="SMART" id="SM00304">
    <property type="entry name" value="HAMP"/>
    <property type="match status" value="1"/>
</dbReference>
<feature type="region of interest" description="Disordered" evidence="5">
    <location>
        <begin position="559"/>
        <end position="615"/>
    </location>
</feature>
<sequence length="615" mass="63964">MKNLKLGLRLGLGFALVLVLMALVTALNLVRLNQQDHVSQGLINELYPKANASQQLSYVTLDISRVVRNIIILTDDSQMAPNKAVLDKSIAQTADYIATLDRLAETAEERTLIQEIKTQSAAYIAFSKDVADLGLQNKNIEAQQLLFSARYATQGAYLATLKKMVDLQEKNMRDGGAAAHEAYLQARTMVLVASVIAALMAVGCALVITRSITAPIQDAVDAADRVADGNLSVPIHTDARDETGALLKALQRMQDNLVNTVRIVRGNAESVATASAEIAQGNDDLSRRTEQQASALEETAASMEQLGGTVRQNADNARQASQLAQEASDVAVKGGDVVNQVVDTMKGINESSRKISDIISVIDGIAFQTNILALNAAVEAARAGEQGRGFAVVASEVRSLAGRSADAAKEIKNLISTSVERVDQGTALVDQAGHTMQEVVASIRRVTSIVGEISAASREQSEGVGQVGEAIVQMDQATQQNAALVEESAAAASGLRTQADQLVQAVAVFQLAQGSGSHFAAPSPAPAARHSAGSTAAVAAPAPAKSAKLAAARLTSAPASAGKGASASATHAPAPAAAAPAAPPQPRPALAPAAPKPAPTATASKKHDEDDWETF</sequence>
<organism evidence="9 10">
    <name type="scientific">Paracidovorax wautersii</name>
    <dbReference type="NCBI Taxonomy" id="1177982"/>
    <lineage>
        <taxon>Bacteria</taxon>
        <taxon>Pseudomonadati</taxon>
        <taxon>Pseudomonadota</taxon>
        <taxon>Betaproteobacteria</taxon>
        <taxon>Burkholderiales</taxon>
        <taxon>Comamonadaceae</taxon>
        <taxon>Paracidovorax</taxon>
    </lineage>
</organism>
<dbReference type="FunFam" id="1.10.287.950:FF:000001">
    <property type="entry name" value="Methyl-accepting chemotaxis sensory transducer"/>
    <property type="match status" value="1"/>
</dbReference>
<evidence type="ECO:0000256" key="4">
    <source>
        <dbReference type="PROSITE-ProRule" id="PRU00284"/>
    </source>
</evidence>
<evidence type="ECO:0000256" key="3">
    <source>
        <dbReference type="ARBA" id="ARBA00029447"/>
    </source>
</evidence>
<comment type="subcellular location">
    <subcellularLocation>
        <location evidence="1">Membrane</location>
    </subcellularLocation>
</comment>
<feature type="domain" description="Methyl-accepting transducer" evidence="7">
    <location>
        <begin position="267"/>
        <end position="496"/>
    </location>
</feature>
<comment type="similarity">
    <text evidence="3">Belongs to the methyl-accepting chemotaxis (MCP) protein family.</text>
</comment>
<dbReference type="SMART" id="SM00283">
    <property type="entry name" value="MA"/>
    <property type="match status" value="1"/>
</dbReference>
<dbReference type="PROSITE" id="PS50111">
    <property type="entry name" value="CHEMOTAXIS_TRANSDUC_2"/>
    <property type="match status" value="1"/>
</dbReference>
<dbReference type="InterPro" id="IPR004089">
    <property type="entry name" value="MCPsignal_dom"/>
</dbReference>
<evidence type="ECO:0000256" key="6">
    <source>
        <dbReference type="SAM" id="Phobius"/>
    </source>
</evidence>
<dbReference type="InterPro" id="IPR051310">
    <property type="entry name" value="MCP_chemotaxis"/>
</dbReference>
<dbReference type="GO" id="GO:0005886">
    <property type="term" value="C:plasma membrane"/>
    <property type="evidence" value="ECO:0007669"/>
    <property type="project" value="TreeGrafter"/>
</dbReference>
<dbReference type="GO" id="GO:0006935">
    <property type="term" value="P:chemotaxis"/>
    <property type="evidence" value="ECO:0007669"/>
    <property type="project" value="InterPro"/>
</dbReference>
<evidence type="ECO:0000313" key="9">
    <source>
        <dbReference type="EMBL" id="SFE60103.1"/>
    </source>
</evidence>
<dbReference type="InterPro" id="IPR047347">
    <property type="entry name" value="YvaQ-like_sensor"/>
</dbReference>
<dbReference type="PANTHER" id="PTHR43531:SF14">
    <property type="entry name" value="METHYL-ACCEPTING CHEMOTAXIS PROTEIN I-RELATED"/>
    <property type="match status" value="1"/>
</dbReference>
<evidence type="ECO:0000256" key="5">
    <source>
        <dbReference type="SAM" id="MobiDB-lite"/>
    </source>
</evidence>
<protein>
    <submittedName>
        <fullName evidence="9">Methyl-accepting chemotaxis protein</fullName>
    </submittedName>
</protein>